<dbReference type="Gene3D" id="3.40.50.2300">
    <property type="match status" value="1"/>
</dbReference>
<proteinExistence type="predicted"/>
<comment type="caution">
    <text evidence="12">The sequence shown here is derived from an EMBL/GenBank/DDBJ whole genome shotgun (WGS) entry which is preliminary data.</text>
</comment>
<dbReference type="GO" id="GO:0003677">
    <property type="term" value="F:DNA binding"/>
    <property type="evidence" value="ECO:0007669"/>
    <property type="project" value="UniProtKB-KW"/>
</dbReference>
<evidence type="ECO:0000313" key="12">
    <source>
        <dbReference type="EMBL" id="PKW27828.1"/>
    </source>
</evidence>
<evidence type="ECO:0000256" key="1">
    <source>
        <dbReference type="ARBA" id="ARBA00004496"/>
    </source>
</evidence>
<dbReference type="Proteomes" id="UP000233781">
    <property type="component" value="Unassembled WGS sequence"/>
</dbReference>
<dbReference type="SMART" id="SM00448">
    <property type="entry name" value="REC"/>
    <property type="match status" value="1"/>
</dbReference>
<dbReference type="Pfam" id="PF00072">
    <property type="entry name" value="Response_reg"/>
    <property type="match status" value="1"/>
</dbReference>
<keyword evidence="8 9" id="KW-0804">Transcription</keyword>
<dbReference type="GO" id="GO:0005737">
    <property type="term" value="C:cytoplasm"/>
    <property type="evidence" value="ECO:0007669"/>
    <property type="project" value="UniProtKB-SubCell"/>
</dbReference>
<dbReference type="InterPro" id="IPR001789">
    <property type="entry name" value="Sig_transdc_resp-reg_receiver"/>
</dbReference>
<dbReference type="GO" id="GO:0003700">
    <property type="term" value="F:DNA-binding transcription factor activity"/>
    <property type="evidence" value="ECO:0007669"/>
    <property type="project" value="InterPro"/>
</dbReference>
<keyword evidence="3 10" id="KW-0597">Phosphoprotein</keyword>
<evidence type="ECO:0000256" key="6">
    <source>
        <dbReference type="ARBA" id="ARBA00023125"/>
    </source>
</evidence>
<keyword evidence="5 9" id="KW-0805">Transcription regulation</keyword>
<comment type="subcellular location">
    <subcellularLocation>
        <location evidence="1 9">Cytoplasm</location>
    </subcellularLocation>
</comment>
<dbReference type="InterPro" id="IPR011006">
    <property type="entry name" value="CheY-like_superfamily"/>
</dbReference>
<keyword evidence="6 9" id="KW-0238">DNA-binding</keyword>
<keyword evidence="7 9" id="KW-0010">Activator</keyword>
<evidence type="ECO:0000256" key="10">
    <source>
        <dbReference type="PROSITE-ProRule" id="PRU00169"/>
    </source>
</evidence>
<feature type="domain" description="Response regulatory" evidence="11">
    <location>
        <begin position="23"/>
        <end position="139"/>
    </location>
</feature>
<dbReference type="SUPFAM" id="SSF52172">
    <property type="entry name" value="CheY-like"/>
    <property type="match status" value="1"/>
</dbReference>
<dbReference type="PIRSF" id="PIRSF006171">
    <property type="entry name" value="RR_citrat_malat"/>
    <property type="match status" value="1"/>
</dbReference>
<name>A0A2N3YLZ1_9MICO</name>
<accession>A0A2N3YLZ1</accession>
<evidence type="ECO:0000256" key="8">
    <source>
        <dbReference type="ARBA" id="ARBA00023163"/>
    </source>
</evidence>
<evidence type="ECO:0000256" key="3">
    <source>
        <dbReference type="ARBA" id="ARBA00022553"/>
    </source>
</evidence>
<evidence type="ECO:0000256" key="5">
    <source>
        <dbReference type="ARBA" id="ARBA00023015"/>
    </source>
</evidence>
<dbReference type="AlphaFoldDB" id="A0A2N3YLZ1"/>
<evidence type="ECO:0000256" key="9">
    <source>
        <dbReference type="PIRNR" id="PIRNR006171"/>
    </source>
</evidence>
<dbReference type="GO" id="GO:0000156">
    <property type="term" value="F:phosphorelay response regulator activity"/>
    <property type="evidence" value="ECO:0007669"/>
    <property type="project" value="TreeGrafter"/>
</dbReference>
<reference evidence="12 13" key="1">
    <citation type="submission" date="2017-12" db="EMBL/GenBank/DDBJ databases">
        <title>Sequencing the genomes of 1000 Actinobacteria strains.</title>
        <authorList>
            <person name="Klenk H.-P."/>
        </authorList>
    </citation>
    <scope>NUCLEOTIDE SEQUENCE [LARGE SCALE GENOMIC DNA]</scope>
    <source>
        <strain evidence="12 13">DSM 12806</strain>
    </source>
</reference>
<keyword evidence="4 9" id="KW-0902">Two-component regulatory system</keyword>
<keyword evidence="13" id="KW-1185">Reference proteome</keyword>
<dbReference type="PROSITE" id="PS50110">
    <property type="entry name" value="RESPONSE_REGULATORY"/>
    <property type="match status" value="1"/>
</dbReference>
<evidence type="ECO:0000259" key="11">
    <source>
        <dbReference type="PROSITE" id="PS50110"/>
    </source>
</evidence>
<evidence type="ECO:0000256" key="4">
    <source>
        <dbReference type="ARBA" id="ARBA00023012"/>
    </source>
</evidence>
<dbReference type="InterPro" id="IPR051271">
    <property type="entry name" value="2C-system_Tx_regulators"/>
</dbReference>
<dbReference type="PANTHER" id="PTHR45526:SF1">
    <property type="entry name" value="TRANSCRIPTIONAL REGULATORY PROTEIN DCUR-RELATED"/>
    <property type="match status" value="1"/>
</dbReference>
<gene>
    <name evidence="12" type="ORF">ATL31_2679</name>
</gene>
<dbReference type="InterPro" id="IPR024187">
    <property type="entry name" value="Sig_transdc_resp-reg_cit/mal"/>
</dbReference>
<dbReference type="PANTHER" id="PTHR45526">
    <property type="entry name" value="TRANSCRIPTIONAL REGULATORY PROTEIN DPIA"/>
    <property type="match status" value="1"/>
</dbReference>
<dbReference type="CDD" id="cd19925">
    <property type="entry name" value="REC_citrate_TCS"/>
    <property type="match status" value="1"/>
</dbReference>
<protein>
    <recommendedName>
        <fullName evidence="9">Transcriptional regulatory protein</fullName>
    </recommendedName>
</protein>
<dbReference type="EMBL" id="PJNE01000001">
    <property type="protein sequence ID" value="PKW27828.1"/>
    <property type="molecule type" value="Genomic_DNA"/>
</dbReference>
<dbReference type="RefSeq" id="WP_245862440.1">
    <property type="nucleotide sequence ID" value="NZ_PJNE01000001.1"/>
</dbReference>
<organism evidence="12 13">
    <name type="scientific">Phycicoccus duodecadis</name>
    <dbReference type="NCBI Taxonomy" id="173053"/>
    <lineage>
        <taxon>Bacteria</taxon>
        <taxon>Bacillati</taxon>
        <taxon>Actinomycetota</taxon>
        <taxon>Actinomycetes</taxon>
        <taxon>Micrococcales</taxon>
        <taxon>Intrasporangiaceae</taxon>
        <taxon>Phycicoccus</taxon>
    </lineage>
</organism>
<sequence>MSGATDTTGDGVGRVDGVSGAIAVLVVEDEPVAARAHATYVGRVEGFVVSGVVHTARDALRHLGTERVDLVLLDMGLPDLPGLDVVRAMRSHGHRADVMAVTSARDLALVRAAVSLGVVQYVLKPFVFATLRDRLLAYAEYRREAGEADTQAEVDTLFTRLRPVTSSSVPKGMTEELLGRAAVAVREAVSADGISAAELAAVLGVSRVTARRYAEHLVDSGRARRGNRYSGAGRPEVVYAWEGPRQASHL</sequence>
<evidence type="ECO:0000313" key="13">
    <source>
        <dbReference type="Proteomes" id="UP000233781"/>
    </source>
</evidence>
<feature type="modified residue" description="4-aspartylphosphate" evidence="10">
    <location>
        <position position="74"/>
    </location>
</feature>
<evidence type="ECO:0000256" key="2">
    <source>
        <dbReference type="ARBA" id="ARBA00022490"/>
    </source>
</evidence>
<evidence type="ECO:0000256" key="7">
    <source>
        <dbReference type="ARBA" id="ARBA00023159"/>
    </source>
</evidence>
<keyword evidence="2 9" id="KW-0963">Cytoplasm</keyword>